<accession>A0A9P6U2A1</accession>
<keyword evidence="1 3" id="KW-0238">DNA-binding</keyword>
<feature type="compositionally biased region" description="Low complexity" evidence="4">
    <location>
        <begin position="115"/>
        <end position="149"/>
    </location>
</feature>
<evidence type="ECO:0000256" key="2">
    <source>
        <dbReference type="ARBA" id="ARBA00023163"/>
    </source>
</evidence>
<feature type="compositionally biased region" description="Low complexity" evidence="4">
    <location>
        <begin position="7"/>
        <end position="17"/>
    </location>
</feature>
<reference evidence="6" key="1">
    <citation type="journal article" date="2020" name="Fungal Divers.">
        <title>Resolving the Mortierellaceae phylogeny through synthesis of multi-gene phylogenetics and phylogenomics.</title>
        <authorList>
            <person name="Vandepol N."/>
            <person name="Liber J."/>
            <person name="Desiro A."/>
            <person name="Na H."/>
            <person name="Kennedy M."/>
            <person name="Barry K."/>
            <person name="Grigoriev I.V."/>
            <person name="Miller A.N."/>
            <person name="O'Donnell K."/>
            <person name="Stajich J.E."/>
            <person name="Bonito G."/>
        </authorList>
    </citation>
    <scope>NUCLEOTIDE SEQUENCE</scope>
    <source>
        <strain evidence="6">KOD948</strain>
    </source>
</reference>
<dbReference type="PROSITE" id="PS50118">
    <property type="entry name" value="HMG_BOX_2"/>
    <property type="match status" value="3"/>
</dbReference>
<dbReference type="InterPro" id="IPR050140">
    <property type="entry name" value="SRY-related_HMG-box_TF-like"/>
</dbReference>
<evidence type="ECO:0000259" key="5">
    <source>
        <dbReference type="PROSITE" id="PS50118"/>
    </source>
</evidence>
<feature type="domain" description="HMG box" evidence="5">
    <location>
        <begin position="421"/>
        <end position="489"/>
    </location>
</feature>
<organism evidence="6 7">
    <name type="scientific">Mortierella polycephala</name>
    <dbReference type="NCBI Taxonomy" id="41804"/>
    <lineage>
        <taxon>Eukaryota</taxon>
        <taxon>Fungi</taxon>
        <taxon>Fungi incertae sedis</taxon>
        <taxon>Mucoromycota</taxon>
        <taxon>Mortierellomycotina</taxon>
        <taxon>Mortierellomycetes</taxon>
        <taxon>Mortierellales</taxon>
        <taxon>Mortierellaceae</taxon>
        <taxon>Mortierella</taxon>
    </lineage>
</organism>
<feature type="compositionally biased region" description="Low complexity" evidence="4">
    <location>
        <begin position="354"/>
        <end position="363"/>
    </location>
</feature>
<feature type="compositionally biased region" description="Gly residues" evidence="4">
    <location>
        <begin position="668"/>
        <end position="682"/>
    </location>
</feature>
<dbReference type="Gene3D" id="1.10.30.10">
    <property type="entry name" value="High mobility group box domain"/>
    <property type="match status" value="3"/>
</dbReference>
<comment type="caution">
    <text evidence="6">The sequence shown here is derived from an EMBL/GenBank/DDBJ whole genome shotgun (WGS) entry which is preliminary data.</text>
</comment>
<dbReference type="GO" id="GO:0030154">
    <property type="term" value="P:cell differentiation"/>
    <property type="evidence" value="ECO:0007669"/>
    <property type="project" value="TreeGrafter"/>
</dbReference>
<dbReference type="SUPFAM" id="SSF47095">
    <property type="entry name" value="HMG-box"/>
    <property type="match status" value="3"/>
</dbReference>
<feature type="compositionally biased region" description="Low complexity" evidence="4">
    <location>
        <begin position="624"/>
        <end position="642"/>
    </location>
</feature>
<gene>
    <name evidence="6" type="ORF">BG011_004749</name>
</gene>
<dbReference type="GO" id="GO:0000978">
    <property type="term" value="F:RNA polymerase II cis-regulatory region sequence-specific DNA binding"/>
    <property type="evidence" value="ECO:0007669"/>
    <property type="project" value="TreeGrafter"/>
</dbReference>
<dbReference type="AlphaFoldDB" id="A0A9P6U2A1"/>
<feature type="compositionally biased region" description="Polar residues" evidence="4">
    <location>
        <begin position="281"/>
        <end position="291"/>
    </location>
</feature>
<feature type="compositionally biased region" description="Basic and acidic residues" evidence="4">
    <location>
        <begin position="500"/>
        <end position="513"/>
    </location>
</feature>
<feature type="non-terminal residue" evidence="6">
    <location>
        <position position="782"/>
    </location>
</feature>
<feature type="DNA-binding region" description="HMG box" evidence="3">
    <location>
        <begin position="706"/>
        <end position="771"/>
    </location>
</feature>
<dbReference type="Pfam" id="PF00505">
    <property type="entry name" value="HMG_box"/>
    <property type="match status" value="3"/>
</dbReference>
<dbReference type="GO" id="GO:0001228">
    <property type="term" value="F:DNA-binding transcription activator activity, RNA polymerase II-specific"/>
    <property type="evidence" value="ECO:0007669"/>
    <property type="project" value="TreeGrafter"/>
</dbReference>
<protein>
    <recommendedName>
        <fullName evidence="5">HMG box domain-containing protein</fullName>
    </recommendedName>
</protein>
<feature type="DNA-binding region" description="HMG box" evidence="3">
    <location>
        <begin position="421"/>
        <end position="489"/>
    </location>
</feature>
<feature type="region of interest" description="Disordered" evidence="4">
    <location>
        <begin position="493"/>
        <end position="516"/>
    </location>
</feature>
<feature type="compositionally biased region" description="Polar residues" evidence="4">
    <location>
        <begin position="89"/>
        <end position="114"/>
    </location>
</feature>
<evidence type="ECO:0000313" key="6">
    <source>
        <dbReference type="EMBL" id="KAG0256115.1"/>
    </source>
</evidence>
<keyword evidence="3" id="KW-0539">Nucleus</keyword>
<dbReference type="PANTHER" id="PTHR10270:SF161">
    <property type="entry name" value="SEX-DETERMINING REGION Y PROTEIN"/>
    <property type="match status" value="1"/>
</dbReference>
<feature type="domain" description="HMG box" evidence="5">
    <location>
        <begin position="706"/>
        <end position="771"/>
    </location>
</feature>
<dbReference type="CDD" id="cd01389">
    <property type="entry name" value="HMG-box_ROX1-like"/>
    <property type="match status" value="1"/>
</dbReference>
<feature type="region of interest" description="Disordered" evidence="4">
    <location>
        <begin position="624"/>
        <end position="691"/>
    </location>
</feature>
<feature type="compositionally biased region" description="Low complexity" evidence="4">
    <location>
        <begin position="377"/>
        <end position="398"/>
    </location>
</feature>
<feature type="region of interest" description="Disordered" evidence="4">
    <location>
        <begin position="341"/>
        <end position="399"/>
    </location>
</feature>
<keyword evidence="7" id="KW-1185">Reference proteome</keyword>
<evidence type="ECO:0000256" key="4">
    <source>
        <dbReference type="SAM" id="MobiDB-lite"/>
    </source>
</evidence>
<keyword evidence="2" id="KW-0804">Transcription</keyword>
<feature type="compositionally biased region" description="Low complexity" evidence="4">
    <location>
        <begin position="218"/>
        <end position="238"/>
    </location>
</feature>
<feature type="region of interest" description="Disordered" evidence="4">
    <location>
        <begin position="1"/>
        <end position="311"/>
    </location>
</feature>
<dbReference type="EMBL" id="JAAAJA010000316">
    <property type="protein sequence ID" value="KAG0256115.1"/>
    <property type="molecule type" value="Genomic_DNA"/>
</dbReference>
<feature type="compositionally biased region" description="Low complexity" evidence="4">
    <location>
        <begin position="159"/>
        <end position="178"/>
    </location>
</feature>
<dbReference type="PANTHER" id="PTHR10270">
    <property type="entry name" value="SOX TRANSCRIPTION FACTOR"/>
    <property type="match status" value="1"/>
</dbReference>
<feature type="domain" description="HMG box" evidence="5">
    <location>
        <begin position="535"/>
        <end position="603"/>
    </location>
</feature>
<feature type="compositionally biased region" description="Low complexity" evidence="4">
    <location>
        <begin position="292"/>
        <end position="311"/>
    </location>
</feature>
<name>A0A9P6U2A1_9FUNG</name>
<evidence type="ECO:0000256" key="1">
    <source>
        <dbReference type="ARBA" id="ARBA00023125"/>
    </source>
</evidence>
<dbReference type="GO" id="GO:0005634">
    <property type="term" value="C:nucleus"/>
    <property type="evidence" value="ECO:0007669"/>
    <property type="project" value="UniProtKB-UniRule"/>
</dbReference>
<dbReference type="SMART" id="SM00398">
    <property type="entry name" value="HMG"/>
    <property type="match status" value="3"/>
</dbReference>
<evidence type="ECO:0000313" key="7">
    <source>
        <dbReference type="Proteomes" id="UP000726737"/>
    </source>
</evidence>
<feature type="compositionally biased region" description="Low complexity" evidence="4">
    <location>
        <begin position="46"/>
        <end position="56"/>
    </location>
</feature>
<dbReference type="Proteomes" id="UP000726737">
    <property type="component" value="Unassembled WGS sequence"/>
</dbReference>
<sequence length="782" mass="87760">PPHQQHPHQQSTPPSQSAITPKESPQLPAPKAVIIEPEIKKKQARAPKAAAGGKKTTQGKKNAKLQPDNVPSPEAGRTDTGHPHAMASPYSNVDSSITGHNRMYSNPLTPATLAQHQQQYPSFQQHQPSPPHLLQNPLQQQQQPQQQQHPHPHQHQHPHPQQQQQAQPHQHQQHHPQQQQPPQPQQQQQQHHHHHQQVQQQALRHQRNESMDANARTAVQPVVAPAPVPVASAPLPEVAPEKPKGKGRGRKKKVVEGLPVAAQEQPVVEQITRPTVMPALPQTSSGPKLTKQQQQQQQFQQRQQQQQLQQRQQQIQQLQQQQQQQQMQMQQLQLQHQQQQQMQRQQLPSGQVNQAPTQQQLQPQQPPQPPPPPPPSQQLQQQPPSQQQQQHSQQAQQQYYSAAAAVPLTLSQPALHPSGRPKRPPNAFLVFSSVRRPELQKLYPTHKTAALSKRLGEEWRDMDTERKKLYTSRAKDIKDTFQTNHPDYVYTRRSSKKRRISEAENENSKKFKGESSNGEAYTYYAPSAGLDPKRPRRPMNSYLIFNQEMRHKLLLENANLTVSEISRAIGQRWASMTPDTKREYTEKAATIKANFLKEHPDYIYSRRSKAEIAASGAARRRYGATSASTVGVSSSGASPSAGKQTGGRDSVGAGTGAAANQSSATNAGSGGRSNGADNGGSSNGVAINGKEIKLRIKKKTKDPDMPKHPIPGFLFFRSGERARIRQMNPNQPIPTVAAKMWNEMTALQKEPWQEKARQDKLRYAEEMQAYAARKRKMDKGRA</sequence>
<proteinExistence type="predicted"/>
<dbReference type="InterPro" id="IPR036910">
    <property type="entry name" value="HMG_box_dom_sf"/>
</dbReference>
<feature type="compositionally biased region" description="Pro residues" evidence="4">
    <location>
        <begin position="364"/>
        <end position="376"/>
    </location>
</feature>
<evidence type="ECO:0000256" key="3">
    <source>
        <dbReference type="PROSITE-ProRule" id="PRU00267"/>
    </source>
</evidence>
<dbReference type="InterPro" id="IPR009071">
    <property type="entry name" value="HMG_box_dom"/>
</dbReference>
<feature type="DNA-binding region" description="HMG box" evidence="3">
    <location>
        <begin position="535"/>
        <end position="603"/>
    </location>
</feature>
<dbReference type="OrthoDB" id="1919336at2759"/>